<dbReference type="Proteomes" id="UP000887013">
    <property type="component" value="Unassembled WGS sequence"/>
</dbReference>
<sequence>MVMNASAWPALFPSFWDELFVETNPHSSEHSSCQDGNAREDRRKWKSQ</sequence>
<proteinExistence type="predicted"/>
<evidence type="ECO:0000313" key="2">
    <source>
        <dbReference type="EMBL" id="GFT90410.1"/>
    </source>
</evidence>
<evidence type="ECO:0000256" key="1">
    <source>
        <dbReference type="SAM" id="MobiDB-lite"/>
    </source>
</evidence>
<organism evidence="2 3">
    <name type="scientific">Nephila pilipes</name>
    <name type="common">Giant wood spider</name>
    <name type="synonym">Nephila maculata</name>
    <dbReference type="NCBI Taxonomy" id="299642"/>
    <lineage>
        <taxon>Eukaryota</taxon>
        <taxon>Metazoa</taxon>
        <taxon>Ecdysozoa</taxon>
        <taxon>Arthropoda</taxon>
        <taxon>Chelicerata</taxon>
        <taxon>Arachnida</taxon>
        <taxon>Araneae</taxon>
        <taxon>Araneomorphae</taxon>
        <taxon>Entelegynae</taxon>
        <taxon>Araneoidea</taxon>
        <taxon>Nephilidae</taxon>
        <taxon>Nephila</taxon>
    </lineage>
</organism>
<dbReference type="EMBL" id="BMAW01120702">
    <property type="protein sequence ID" value="GFT90410.1"/>
    <property type="molecule type" value="Genomic_DNA"/>
</dbReference>
<evidence type="ECO:0000313" key="3">
    <source>
        <dbReference type="Proteomes" id="UP000887013"/>
    </source>
</evidence>
<name>A0A8X6PUJ4_NEPPI</name>
<reference evidence="2" key="1">
    <citation type="submission" date="2020-08" db="EMBL/GenBank/DDBJ databases">
        <title>Multicomponent nature underlies the extraordinary mechanical properties of spider dragline silk.</title>
        <authorList>
            <person name="Kono N."/>
            <person name="Nakamura H."/>
            <person name="Mori M."/>
            <person name="Yoshida Y."/>
            <person name="Ohtoshi R."/>
            <person name="Malay A.D."/>
            <person name="Moran D.A.P."/>
            <person name="Tomita M."/>
            <person name="Numata K."/>
            <person name="Arakawa K."/>
        </authorList>
    </citation>
    <scope>NUCLEOTIDE SEQUENCE</scope>
</reference>
<feature type="compositionally biased region" description="Basic and acidic residues" evidence="1">
    <location>
        <begin position="37"/>
        <end position="48"/>
    </location>
</feature>
<feature type="compositionally biased region" description="Polar residues" evidence="1">
    <location>
        <begin position="25"/>
        <end position="35"/>
    </location>
</feature>
<accession>A0A8X6PUJ4</accession>
<feature type="non-terminal residue" evidence="2">
    <location>
        <position position="48"/>
    </location>
</feature>
<keyword evidence="3" id="KW-1185">Reference proteome</keyword>
<dbReference type="AlphaFoldDB" id="A0A8X6PUJ4"/>
<gene>
    <name evidence="2" type="ORF">NPIL_47151</name>
</gene>
<comment type="caution">
    <text evidence="2">The sequence shown here is derived from an EMBL/GenBank/DDBJ whole genome shotgun (WGS) entry which is preliminary data.</text>
</comment>
<feature type="region of interest" description="Disordered" evidence="1">
    <location>
        <begin position="25"/>
        <end position="48"/>
    </location>
</feature>
<protein>
    <submittedName>
        <fullName evidence="2">Uncharacterized protein</fullName>
    </submittedName>
</protein>